<dbReference type="AlphaFoldDB" id="A0A803L234"/>
<dbReference type="PANTHER" id="PTHR10887">
    <property type="entry name" value="DNA2/NAM7 HELICASE FAMILY"/>
    <property type="match status" value="1"/>
</dbReference>
<evidence type="ECO:0000259" key="7">
    <source>
        <dbReference type="Pfam" id="PF13087"/>
    </source>
</evidence>
<feature type="compositionally biased region" description="Basic and acidic residues" evidence="5">
    <location>
        <begin position="398"/>
        <end position="413"/>
    </location>
</feature>
<dbReference type="Gene3D" id="3.40.50.300">
    <property type="entry name" value="P-loop containing nucleotide triphosphate hydrolases"/>
    <property type="match status" value="2"/>
</dbReference>
<dbReference type="GO" id="GO:0005694">
    <property type="term" value="C:chromosome"/>
    <property type="evidence" value="ECO:0007669"/>
    <property type="project" value="UniProtKB-ARBA"/>
</dbReference>
<evidence type="ECO:0000313" key="10">
    <source>
        <dbReference type="Proteomes" id="UP000596660"/>
    </source>
</evidence>
<reference evidence="9" key="1">
    <citation type="journal article" date="2017" name="Nature">
        <title>The genome of Chenopodium quinoa.</title>
        <authorList>
            <person name="Jarvis D.E."/>
            <person name="Ho Y.S."/>
            <person name="Lightfoot D.J."/>
            <person name="Schmoeckel S.M."/>
            <person name="Li B."/>
            <person name="Borm T.J.A."/>
            <person name="Ohyanagi H."/>
            <person name="Mineta K."/>
            <person name="Michell C.T."/>
            <person name="Saber N."/>
            <person name="Kharbatia N.M."/>
            <person name="Rupper R.R."/>
            <person name="Sharp A.R."/>
            <person name="Dally N."/>
            <person name="Boughton B.A."/>
            <person name="Woo Y.H."/>
            <person name="Gao G."/>
            <person name="Schijlen E.G.W.M."/>
            <person name="Guo X."/>
            <person name="Momin A.A."/>
            <person name="Negrao S."/>
            <person name="Al-Babili S."/>
            <person name="Gehring C."/>
            <person name="Roessner U."/>
            <person name="Jung C."/>
            <person name="Murphy K."/>
            <person name="Arold S.T."/>
            <person name="Gojobori T."/>
            <person name="van der Linden C.G."/>
            <person name="van Loo E.N."/>
            <person name="Jellen E.N."/>
            <person name="Maughan P.J."/>
            <person name="Tester M."/>
        </authorList>
    </citation>
    <scope>NUCLEOTIDE SEQUENCE [LARGE SCALE GENOMIC DNA]</scope>
    <source>
        <strain evidence="9">cv. PI 614886</strain>
    </source>
</reference>
<dbReference type="GeneID" id="110727009"/>
<dbReference type="InterPro" id="IPR045055">
    <property type="entry name" value="DNA2/NAM7-like"/>
</dbReference>
<keyword evidence="3" id="KW-0347">Helicase</keyword>
<evidence type="ECO:0008006" key="11">
    <source>
        <dbReference type="Google" id="ProtNLM"/>
    </source>
</evidence>
<feature type="domain" description="DNA2/NAM7 helicase helicase" evidence="6">
    <location>
        <begin position="242"/>
        <end position="462"/>
    </location>
</feature>
<dbReference type="EnsemblPlants" id="AUR62005923-RA">
    <property type="protein sequence ID" value="AUR62005923-RA:cds"/>
    <property type="gene ID" value="AUR62005923"/>
</dbReference>
<dbReference type="SUPFAM" id="SSF52540">
    <property type="entry name" value="P-loop containing nucleoside triphosphate hydrolases"/>
    <property type="match status" value="1"/>
</dbReference>
<dbReference type="OMA" id="NMITYDR"/>
<accession>A0A803L234</accession>
<dbReference type="KEGG" id="cqi:110727009"/>
<protein>
    <recommendedName>
        <fullName evidence="11">P-loop containing nucleoside triphosphate hydrolases superfamily protein</fullName>
    </recommendedName>
</protein>
<evidence type="ECO:0000313" key="9">
    <source>
        <dbReference type="EnsemblPlants" id="AUR62005923-RA:cds"/>
    </source>
</evidence>
<dbReference type="GO" id="GO:0016787">
    <property type="term" value="F:hydrolase activity"/>
    <property type="evidence" value="ECO:0007669"/>
    <property type="project" value="UniProtKB-KW"/>
</dbReference>
<dbReference type="InterPro" id="IPR045529">
    <property type="entry name" value="DUF6469"/>
</dbReference>
<evidence type="ECO:0000256" key="4">
    <source>
        <dbReference type="ARBA" id="ARBA00022840"/>
    </source>
</evidence>
<dbReference type="Pfam" id="PF20073">
    <property type="entry name" value="DUF6469"/>
    <property type="match status" value="1"/>
</dbReference>
<keyword evidence="4" id="KW-0067">ATP-binding</keyword>
<dbReference type="Gramene" id="AUR62005923-RA">
    <property type="protein sequence ID" value="AUR62005923-RA:cds"/>
    <property type="gene ID" value="AUR62005923"/>
</dbReference>
<organism evidence="9 10">
    <name type="scientific">Chenopodium quinoa</name>
    <name type="common">Quinoa</name>
    <dbReference type="NCBI Taxonomy" id="63459"/>
    <lineage>
        <taxon>Eukaryota</taxon>
        <taxon>Viridiplantae</taxon>
        <taxon>Streptophyta</taxon>
        <taxon>Embryophyta</taxon>
        <taxon>Tracheophyta</taxon>
        <taxon>Spermatophyta</taxon>
        <taxon>Magnoliopsida</taxon>
        <taxon>eudicotyledons</taxon>
        <taxon>Gunneridae</taxon>
        <taxon>Pentapetalae</taxon>
        <taxon>Caryophyllales</taxon>
        <taxon>Chenopodiaceae</taxon>
        <taxon>Chenopodioideae</taxon>
        <taxon>Atripliceae</taxon>
        <taxon>Chenopodium</taxon>
    </lineage>
</organism>
<keyword evidence="2" id="KW-0378">Hydrolase</keyword>
<evidence type="ECO:0000259" key="6">
    <source>
        <dbReference type="Pfam" id="PF13086"/>
    </source>
</evidence>
<feature type="domain" description="DNA2/NAM7 helicase-like C-terminal" evidence="7">
    <location>
        <begin position="626"/>
        <end position="822"/>
    </location>
</feature>
<dbReference type="RefSeq" id="XP_021762238.1">
    <property type="nucleotide sequence ID" value="XM_021906546.1"/>
</dbReference>
<dbReference type="CDD" id="cd18808">
    <property type="entry name" value="SF1_C_Upf1"/>
    <property type="match status" value="1"/>
</dbReference>
<dbReference type="InterPro" id="IPR041679">
    <property type="entry name" value="DNA2/NAM7-like_C"/>
</dbReference>
<evidence type="ECO:0000256" key="5">
    <source>
        <dbReference type="SAM" id="MobiDB-lite"/>
    </source>
</evidence>
<name>A0A803L234_CHEQI</name>
<dbReference type="OrthoDB" id="6513042at2759"/>
<dbReference type="InterPro" id="IPR027417">
    <property type="entry name" value="P-loop_NTPase"/>
</dbReference>
<dbReference type="InterPro" id="IPR041677">
    <property type="entry name" value="DNA2/NAM7_AAA_11"/>
</dbReference>
<keyword evidence="10" id="KW-1185">Reference proteome</keyword>
<dbReference type="InterPro" id="IPR047187">
    <property type="entry name" value="SF1_C_Upf1"/>
</dbReference>
<dbReference type="PANTHER" id="PTHR10887:SF522">
    <property type="entry name" value="P-LOOP CONTAINING NUCLEOSIDE TRIPHOSPHATE HYDROLASES SUPERFAMILY PROTEIN"/>
    <property type="match status" value="1"/>
</dbReference>
<dbReference type="Pfam" id="PF13086">
    <property type="entry name" value="AAA_11"/>
    <property type="match status" value="2"/>
</dbReference>
<feature type="compositionally biased region" description="Basic and acidic residues" evidence="5">
    <location>
        <begin position="420"/>
        <end position="430"/>
    </location>
</feature>
<feature type="domain" description="DUF6469" evidence="8">
    <location>
        <begin position="82"/>
        <end position="192"/>
    </location>
</feature>
<dbReference type="FunFam" id="3.40.50.300:FF:000326">
    <property type="entry name" value="P-loop containing nucleoside triphosphate hydrolase"/>
    <property type="match status" value="1"/>
</dbReference>
<evidence type="ECO:0000256" key="2">
    <source>
        <dbReference type="ARBA" id="ARBA00022801"/>
    </source>
</evidence>
<proteinExistence type="predicted"/>
<evidence type="ECO:0000256" key="1">
    <source>
        <dbReference type="ARBA" id="ARBA00022741"/>
    </source>
</evidence>
<feature type="region of interest" description="Disordered" evidence="5">
    <location>
        <begin position="398"/>
        <end position="445"/>
    </location>
</feature>
<dbReference type="SMR" id="A0A803L234"/>
<sequence>MEAARISSLLNMVFSWSLQDVLNKKLYKNKLKKIPDMFSTTTHYLTSFHYPLIEEIRAEFSAGLESVAQSPACEISNLRLSKNYKPPKSLYYEIMTNEIRDVENKGGQYVLQSSDLIALTNVRPQSMEDLIRPPDNMFLFAYVETSNEDEPWIQILSSKEFEPKLRRKKHDRLFATFLMNMTTSLRIWRALNPDPKSTNMGLIQKVLQYDSTVDEDCSLCSHEECLNVEGLNVIDLVGSLGLDESQQNVVVNSIAMRNCSHQSNNVKLIWGPPGTGKTKTVASLLFVLLNLKCRTLTCAPTNIAVVQVANRLVKLFLESNGDFDTYGLGDIVLFGHEERMKIDDHDKLVDVFLDNRRRVLVECLDHPFYGWKPTFKSMTSLLEDPQARYNAYLQELQQRKKKDDDKGDKKSNDEVASEGQEGKNDKVENKKKNKRRGKRKDDKANDTATKIEEFMTFEEFLKNTFYSLTDRLVYCMKSIYTHLPTSSLPLDVAKKMIRLVHLLKTISNERKKVCRFPDHVNLMMKREEILSISSYISHRFPKLKFKGSLRDFCLSNAKLIFCTASSSMKVSKNVEMVIIDEAAQLKECESTIPLQVPGLRNTVLIGDDRQLPAMVQSKALGDLNFGRSLFQRLTKLGKKTHLLNIQYRMHPSISLFPNKEFYKSRIIDSPKVKERSYFRSFLNEDMFGSYSFINVSRGKEDIEKGHSPRNMEEAVVVDRIVAKLFKGRDFTKQKLSVGVISPYKGQVCLIQEKIGKKYANYQENFAVNVRSVDGFQGGEEDIIIISTVRSNRSGSVGFLSNHQRTNVALTRARYCLWIVGNCTTLTRSGSVWKKVVTDAKTRGCFYDADEDFDLTRAKPGALVKTSQSTSKLDFFGSLNLGRAKWKVFFGNSFKVSITSISSNKLQNQVQEILKKIADGWRQSNSEEAVKNVVTRGIAFELLELYKVDEQLYLAWTIDIIKEESEYTQAIKVWDILPASMIPKLAKELDILFKRYTLDFINRRKYKAFEGNLVVPMSWPLHSVLSAENLSDQFSLMNIRDDQEESSSISLRNNLKARSGLDSSLRRRKRTDKAA</sequence>
<gene>
    <name evidence="9" type="primary">LOC110727009</name>
</gene>
<dbReference type="GO" id="GO:0005524">
    <property type="term" value="F:ATP binding"/>
    <property type="evidence" value="ECO:0007669"/>
    <property type="project" value="UniProtKB-KW"/>
</dbReference>
<reference evidence="9" key="2">
    <citation type="submission" date="2021-03" db="UniProtKB">
        <authorList>
            <consortium name="EnsemblPlants"/>
        </authorList>
    </citation>
    <scope>IDENTIFICATION</scope>
</reference>
<dbReference type="Proteomes" id="UP000596660">
    <property type="component" value="Unplaced"/>
</dbReference>
<evidence type="ECO:0000259" key="8">
    <source>
        <dbReference type="Pfam" id="PF20073"/>
    </source>
</evidence>
<evidence type="ECO:0000256" key="3">
    <source>
        <dbReference type="ARBA" id="ARBA00022806"/>
    </source>
</evidence>
<dbReference type="Pfam" id="PF13087">
    <property type="entry name" value="AAA_12"/>
    <property type="match status" value="1"/>
</dbReference>
<feature type="domain" description="DNA2/NAM7 helicase helicase" evidence="6">
    <location>
        <begin position="545"/>
        <end position="618"/>
    </location>
</feature>
<keyword evidence="1" id="KW-0547">Nucleotide-binding</keyword>
<dbReference type="GO" id="GO:0004386">
    <property type="term" value="F:helicase activity"/>
    <property type="evidence" value="ECO:0007669"/>
    <property type="project" value="UniProtKB-KW"/>
</dbReference>